<gene>
    <name evidence="2" type="ORF">ACFYKX_01890</name>
</gene>
<dbReference type="GO" id="GO:0016787">
    <property type="term" value="F:hydrolase activity"/>
    <property type="evidence" value="ECO:0007669"/>
    <property type="project" value="UniProtKB-KW"/>
</dbReference>
<evidence type="ECO:0000313" key="2">
    <source>
        <dbReference type="EMBL" id="MFE8699367.1"/>
    </source>
</evidence>
<dbReference type="PANTHER" id="PTHR10587">
    <property type="entry name" value="GLYCOSYL TRANSFERASE-RELATED"/>
    <property type="match status" value="1"/>
</dbReference>
<dbReference type="EC" id="3.-.-.-" evidence="2"/>
<evidence type="ECO:0000313" key="3">
    <source>
        <dbReference type="Proteomes" id="UP001601059"/>
    </source>
</evidence>
<dbReference type="InterPro" id="IPR050248">
    <property type="entry name" value="Polysacc_deacetylase_ArnD"/>
</dbReference>
<dbReference type="Pfam" id="PF01522">
    <property type="entry name" value="Polysacc_deac_1"/>
    <property type="match status" value="1"/>
</dbReference>
<dbReference type="InterPro" id="IPR011330">
    <property type="entry name" value="Glyco_hydro/deAcase_b/a-brl"/>
</dbReference>
<evidence type="ECO:0000259" key="1">
    <source>
        <dbReference type="PROSITE" id="PS51677"/>
    </source>
</evidence>
<dbReference type="RefSeq" id="WP_389357508.1">
    <property type="nucleotide sequence ID" value="NZ_JBIACK010000001.1"/>
</dbReference>
<keyword evidence="3" id="KW-1185">Reference proteome</keyword>
<dbReference type="EMBL" id="JBIACK010000001">
    <property type="protein sequence ID" value="MFE8699367.1"/>
    <property type="molecule type" value="Genomic_DNA"/>
</dbReference>
<comment type="caution">
    <text evidence="2">The sequence shown here is derived from an EMBL/GenBank/DDBJ whole genome shotgun (WGS) entry which is preliminary data.</text>
</comment>
<dbReference type="PROSITE" id="PS51677">
    <property type="entry name" value="NODB"/>
    <property type="match status" value="1"/>
</dbReference>
<accession>A0ABW6K719</accession>
<dbReference type="Gene3D" id="3.20.20.370">
    <property type="entry name" value="Glycoside hydrolase/deacetylase"/>
    <property type="match status" value="1"/>
</dbReference>
<name>A0ABW6K719_9BACI</name>
<proteinExistence type="predicted"/>
<organism evidence="2 3">
    <name type="scientific">Cytobacillus spartinae</name>
    <dbReference type="NCBI Taxonomy" id="3299023"/>
    <lineage>
        <taxon>Bacteria</taxon>
        <taxon>Bacillati</taxon>
        <taxon>Bacillota</taxon>
        <taxon>Bacilli</taxon>
        <taxon>Bacillales</taxon>
        <taxon>Bacillaceae</taxon>
        <taxon>Cytobacillus</taxon>
    </lineage>
</organism>
<feature type="domain" description="NodB homology" evidence="1">
    <location>
        <begin position="19"/>
        <end position="194"/>
    </location>
</feature>
<dbReference type="Proteomes" id="UP001601059">
    <property type="component" value="Unassembled WGS sequence"/>
</dbReference>
<protein>
    <submittedName>
        <fullName evidence="2">Polysaccharide deacetylase family protein</fullName>
        <ecNumber evidence="2">3.-.-.-</ecNumber>
    </submittedName>
</protein>
<dbReference type="InterPro" id="IPR002509">
    <property type="entry name" value="NODB_dom"/>
</dbReference>
<keyword evidence="2" id="KW-0378">Hydrolase</keyword>
<sequence length="196" mass="22875">MYDSKDIGVITSIEPKKAKSVVLTFDDGPSRVLPEILDVLREEKVRAVFFWQTRLLYSKRPWTRVLEEGHLIGTHSCKHRNLVKLSFNDQFQDLYSSILKLEDVTGIEVKYFRPPFGQYNQDTLLAAEKLHLTPVMWKIASMDWELKQDPNRIITNVVEHLEDGAIILLHELPQTLEVLKELIREIRSRGFEFSLL</sequence>
<dbReference type="SUPFAM" id="SSF88713">
    <property type="entry name" value="Glycoside hydrolase/deacetylase"/>
    <property type="match status" value="1"/>
</dbReference>
<dbReference type="CDD" id="cd10917">
    <property type="entry name" value="CE4_NodB_like_6s_7s"/>
    <property type="match status" value="1"/>
</dbReference>
<reference evidence="2 3" key="1">
    <citation type="submission" date="2024-08" db="EMBL/GenBank/DDBJ databases">
        <title>Two novel Cytobacillus novel species.</title>
        <authorList>
            <person name="Liu G."/>
        </authorList>
    </citation>
    <scope>NUCLEOTIDE SEQUENCE [LARGE SCALE GENOMIC DNA]</scope>
    <source>
        <strain evidence="2 3">FJAT-54145</strain>
    </source>
</reference>